<dbReference type="AlphaFoldDB" id="G7E8P7"/>
<dbReference type="InParanoid" id="G7E8P7"/>
<evidence type="ECO:0000313" key="3">
    <source>
        <dbReference type="Proteomes" id="UP000009131"/>
    </source>
</evidence>
<accession>G7E8P7</accession>
<dbReference type="EMBL" id="BABT02000220">
    <property type="protein sequence ID" value="GAA99515.1"/>
    <property type="molecule type" value="Genomic_DNA"/>
</dbReference>
<reference evidence="2 3" key="1">
    <citation type="journal article" date="2011" name="J. Gen. Appl. Microbiol.">
        <title>Draft genome sequencing of the enigmatic basidiomycete Mixia osmundae.</title>
        <authorList>
            <person name="Nishida H."/>
            <person name="Nagatsuka Y."/>
            <person name="Sugiyama J."/>
        </authorList>
    </citation>
    <scope>NUCLEOTIDE SEQUENCE [LARGE SCALE GENOMIC DNA]</scope>
    <source>
        <strain evidence="3">CBS 9802 / IAM 14324 / JCM 22182 / KY 12970</strain>
    </source>
</reference>
<feature type="compositionally biased region" description="Basic residues" evidence="1">
    <location>
        <begin position="1"/>
        <end position="11"/>
    </location>
</feature>
<feature type="region of interest" description="Disordered" evidence="1">
    <location>
        <begin position="1"/>
        <end position="114"/>
    </location>
</feature>
<reference evidence="2 3" key="2">
    <citation type="journal article" date="2012" name="Open Biol.">
        <title>Characteristics of nucleosomes and linker DNA regions on the genome of the basidiomycete Mixia osmundae revealed by mono- and dinucleosome mapping.</title>
        <authorList>
            <person name="Nishida H."/>
            <person name="Kondo S."/>
            <person name="Matsumoto T."/>
            <person name="Suzuki Y."/>
            <person name="Yoshikawa H."/>
            <person name="Taylor T.D."/>
            <person name="Sugiyama J."/>
        </authorList>
    </citation>
    <scope>NUCLEOTIDE SEQUENCE [LARGE SCALE GENOMIC DNA]</scope>
    <source>
        <strain evidence="3">CBS 9802 / IAM 14324 / JCM 22182 / KY 12970</strain>
    </source>
</reference>
<name>G7E8P7_MIXOS</name>
<sequence>MGRSAKAYKRPTKAEKLGLAAKKQKSSSSAQPPLPSSAAAQISLTKSKVPSTSRELSEEQRAKLQRVLSGETEPRNASSAGMQLDGVTPDQIAGPAKTKRNLKSRAKKATMLGDSAPGSDRDYLAMFEKGPAKRKRIVSPFRRYFCFSSQTLSLAVASHYGSLYGRALHEHCPASRVSVGRAQEHHVSRSKGSDASQSECAQQRFAIFNRRVETCFRTPRADQKATCEALRLKQTSWAEGILTTHDRADLVVALSDSQPPAFKVALTGPFPDCSRAARLRKRVAASHCACSVPFERTRVLLVQPSAYPYELQVAVYTRFASHKERSGSLTSPDDARKMQSCTNVI</sequence>
<keyword evidence="3" id="KW-1185">Reference proteome</keyword>
<protein>
    <submittedName>
        <fullName evidence="2">Uncharacterized protein</fullName>
    </submittedName>
</protein>
<proteinExistence type="predicted"/>
<feature type="region of interest" description="Disordered" evidence="1">
    <location>
        <begin position="325"/>
        <end position="345"/>
    </location>
</feature>
<feature type="compositionally biased region" description="Low complexity" evidence="1">
    <location>
        <begin position="26"/>
        <end position="44"/>
    </location>
</feature>
<gene>
    <name evidence="2" type="primary">Mo06216</name>
    <name evidence="2" type="ORF">E5Q_06216</name>
</gene>
<dbReference type="Proteomes" id="UP000009131">
    <property type="component" value="Unassembled WGS sequence"/>
</dbReference>
<feature type="compositionally biased region" description="Basic residues" evidence="1">
    <location>
        <begin position="97"/>
        <end position="108"/>
    </location>
</feature>
<comment type="caution">
    <text evidence="2">The sequence shown here is derived from an EMBL/GenBank/DDBJ whole genome shotgun (WGS) entry which is preliminary data.</text>
</comment>
<feature type="compositionally biased region" description="Polar residues" evidence="1">
    <location>
        <begin position="45"/>
        <end position="54"/>
    </location>
</feature>
<dbReference type="RefSeq" id="XP_014568744.1">
    <property type="nucleotide sequence ID" value="XM_014713258.1"/>
</dbReference>
<dbReference type="HOGENOM" id="CLU_804324_0_0_1"/>
<organism evidence="2 3">
    <name type="scientific">Mixia osmundae (strain CBS 9802 / IAM 14324 / JCM 22182 / KY 12970)</name>
    <dbReference type="NCBI Taxonomy" id="764103"/>
    <lineage>
        <taxon>Eukaryota</taxon>
        <taxon>Fungi</taxon>
        <taxon>Dikarya</taxon>
        <taxon>Basidiomycota</taxon>
        <taxon>Pucciniomycotina</taxon>
        <taxon>Mixiomycetes</taxon>
        <taxon>Mixiales</taxon>
        <taxon>Mixiaceae</taxon>
        <taxon>Mixia</taxon>
    </lineage>
</organism>
<evidence type="ECO:0000256" key="1">
    <source>
        <dbReference type="SAM" id="MobiDB-lite"/>
    </source>
</evidence>
<evidence type="ECO:0000313" key="2">
    <source>
        <dbReference type="EMBL" id="GAA99515.1"/>
    </source>
</evidence>